<reference evidence="1 2" key="1">
    <citation type="submission" date="2024-07" db="EMBL/GenBank/DDBJ databases">
        <title>Section-level genome sequencing and comparative genomics of Aspergillus sections Usti and Cavernicolus.</title>
        <authorList>
            <consortium name="Lawrence Berkeley National Laboratory"/>
            <person name="Nybo J.L."/>
            <person name="Vesth T.C."/>
            <person name="Theobald S."/>
            <person name="Frisvad J.C."/>
            <person name="Larsen T.O."/>
            <person name="Kjaerboelling I."/>
            <person name="Rothschild-Mancinelli K."/>
            <person name="Lyhne E.K."/>
            <person name="Kogle M.E."/>
            <person name="Barry K."/>
            <person name="Clum A."/>
            <person name="Na H."/>
            <person name="Ledsgaard L."/>
            <person name="Lin J."/>
            <person name="Lipzen A."/>
            <person name="Kuo A."/>
            <person name="Riley R."/>
            <person name="Mondo S."/>
            <person name="LaButti K."/>
            <person name="Haridas S."/>
            <person name="Pangalinan J."/>
            <person name="Salamov A.A."/>
            <person name="Simmons B.A."/>
            <person name="Magnuson J.K."/>
            <person name="Chen J."/>
            <person name="Drula E."/>
            <person name="Henrissat B."/>
            <person name="Wiebenga A."/>
            <person name="Lubbers R.J."/>
            <person name="Gomes A.C."/>
            <person name="Makela M.R."/>
            <person name="Stajich J."/>
            <person name="Grigoriev I.V."/>
            <person name="Mortensen U.H."/>
            <person name="De vries R.P."/>
            <person name="Baker S.E."/>
            <person name="Andersen M.R."/>
        </authorList>
    </citation>
    <scope>NUCLEOTIDE SEQUENCE [LARGE SCALE GENOMIC DNA]</scope>
    <source>
        <strain evidence="1 2">CBS 600.67</strain>
    </source>
</reference>
<accession>A0ABR4ISM7</accession>
<sequence>MCCRRWIPRHFATHEQSRESRVKVLGTGQAFILVSSLQSNKSLRYIQWAIHIAY</sequence>
<protein>
    <submittedName>
        <fullName evidence="1">Uncharacterized protein</fullName>
    </submittedName>
</protein>
<evidence type="ECO:0000313" key="2">
    <source>
        <dbReference type="Proteomes" id="UP001610335"/>
    </source>
</evidence>
<dbReference type="Proteomes" id="UP001610335">
    <property type="component" value="Unassembled WGS sequence"/>
</dbReference>
<comment type="caution">
    <text evidence="1">The sequence shown here is derived from an EMBL/GenBank/DDBJ whole genome shotgun (WGS) entry which is preliminary data.</text>
</comment>
<proteinExistence type="predicted"/>
<evidence type="ECO:0000313" key="1">
    <source>
        <dbReference type="EMBL" id="KAL2830597.1"/>
    </source>
</evidence>
<keyword evidence="2" id="KW-1185">Reference proteome</keyword>
<organism evidence="1 2">
    <name type="scientific">Aspergillus cavernicola</name>
    <dbReference type="NCBI Taxonomy" id="176166"/>
    <lineage>
        <taxon>Eukaryota</taxon>
        <taxon>Fungi</taxon>
        <taxon>Dikarya</taxon>
        <taxon>Ascomycota</taxon>
        <taxon>Pezizomycotina</taxon>
        <taxon>Eurotiomycetes</taxon>
        <taxon>Eurotiomycetidae</taxon>
        <taxon>Eurotiales</taxon>
        <taxon>Aspergillaceae</taxon>
        <taxon>Aspergillus</taxon>
        <taxon>Aspergillus subgen. Nidulantes</taxon>
    </lineage>
</organism>
<name>A0ABR4ISM7_9EURO</name>
<dbReference type="EMBL" id="JBFXLS010000012">
    <property type="protein sequence ID" value="KAL2830597.1"/>
    <property type="molecule type" value="Genomic_DNA"/>
</dbReference>
<gene>
    <name evidence="1" type="ORF">BDW59DRAFT_141163</name>
</gene>